<keyword evidence="8 13" id="KW-0378">Hydrolase</keyword>
<evidence type="ECO:0000313" key="15">
    <source>
        <dbReference type="EMBL" id="KAL3511870.1"/>
    </source>
</evidence>
<accession>A0ABD2Z0P2</accession>
<evidence type="ECO:0000256" key="4">
    <source>
        <dbReference type="ARBA" id="ARBA00022512"/>
    </source>
</evidence>
<comment type="subcellular location">
    <subcellularLocation>
        <location evidence="1">Secreted</location>
        <location evidence="1">Cell wall</location>
    </subcellularLocation>
</comment>
<keyword evidence="7" id="KW-0677">Repeat</keyword>
<dbReference type="EMBL" id="JBJUIK010000011">
    <property type="protein sequence ID" value="KAL3511870.1"/>
    <property type="molecule type" value="Genomic_DNA"/>
</dbReference>
<dbReference type="PROSITE" id="PS00502">
    <property type="entry name" value="POLYGALACTURONASE"/>
    <property type="match status" value="1"/>
</dbReference>
<evidence type="ECO:0000256" key="3">
    <source>
        <dbReference type="ARBA" id="ARBA00012736"/>
    </source>
</evidence>
<organism evidence="15 16">
    <name type="scientific">Cinchona calisaya</name>
    <dbReference type="NCBI Taxonomy" id="153742"/>
    <lineage>
        <taxon>Eukaryota</taxon>
        <taxon>Viridiplantae</taxon>
        <taxon>Streptophyta</taxon>
        <taxon>Embryophyta</taxon>
        <taxon>Tracheophyta</taxon>
        <taxon>Spermatophyta</taxon>
        <taxon>Magnoliopsida</taxon>
        <taxon>eudicotyledons</taxon>
        <taxon>Gunneridae</taxon>
        <taxon>Pentapetalae</taxon>
        <taxon>asterids</taxon>
        <taxon>lamiids</taxon>
        <taxon>Gentianales</taxon>
        <taxon>Rubiaceae</taxon>
        <taxon>Cinchonoideae</taxon>
        <taxon>Cinchoneae</taxon>
        <taxon>Cinchona</taxon>
    </lineage>
</organism>
<dbReference type="InterPro" id="IPR000743">
    <property type="entry name" value="Glyco_hydro_28"/>
</dbReference>
<dbReference type="Proteomes" id="UP001630127">
    <property type="component" value="Unassembled WGS sequence"/>
</dbReference>
<dbReference type="Pfam" id="PF15697">
    <property type="entry name" value="DUF4666"/>
    <property type="match status" value="1"/>
</dbReference>
<dbReference type="InterPro" id="IPR006626">
    <property type="entry name" value="PbH1"/>
</dbReference>
<dbReference type="Gene3D" id="2.160.20.10">
    <property type="entry name" value="Single-stranded right-handed beta-helix, Pectin lyase-like"/>
    <property type="match status" value="1"/>
</dbReference>
<evidence type="ECO:0000256" key="11">
    <source>
        <dbReference type="ARBA" id="ARBA00034074"/>
    </source>
</evidence>
<dbReference type="SUPFAM" id="SSF51126">
    <property type="entry name" value="Pectin lyase-like"/>
    <property type="match status" value="1"/>
</dbReference>
<dbReference type="InterPro" id="IPR031421">
    <property type="entry name" value="DUF4666"/>
</dbReference>
<keyword evidence="5" id="KW-0964">Secreted</keyword>
<evidence type="ECO:0000256" key="6">
    <source>
        <dbReference type="ARBA" id="ARBA00022729"/>
    </source>
</evidence>
<proteinExistence type="inferred from homology"/>
<evidence type="ECO:0000256" key="14">
    <source>
        <dbReference type="SAM" id="MobiDB-lite"/>
    </source>
</evidence>
<feature type="region of interest" description="Disordered" evidence="14">
    <location>
        <begin position="133"/>
        <end position="160"/>
    </location>
</feature>
<dbReference type="InterPro" id="IPR011050">
    <property type="entry name" value="Pectin_lyase_fold/virulence"/>
</dbReference>
<dbReference type="FunFam" id="2.160.20.10:FF:000032">
    <property type="entry name" value="Pectin lyase-like superfamily protein"/>
    <property type="match status" value="1"/>
</dbReference>
<evidence type="ECO:0000256" key="12">
    <source>
        <dbReference type="PROSITE-ProRule" id="PRU10052"/>
    </source>
</evidence>
<evidence type="ECO:0000313" key="16">
    <source>
        <dbReference type="Proteomes" id="UP001630127"/>
    </source>
</evidence>
<evidence type="ECO:0000256" key="13">
    <source>
        <dbReference type="RuleBase" id="RU361169"/>
    </source>
</evidence>
<comment type="catalytic activity">
    <reaction evidence="11">
        <text>(1,4-alpha-D-galacturonosyl)n+m + H2O = (1,4-alpha-D-galacturonosyl)n + (1,4-alpha-D-galacturonosyl)m.</text>
        <dbReference type="EC" id="3.2.1.15"/>
    </reaction>
</comment>
<dbReference type="GO" id="GO:0071555">
    <property type="term" value="P:cell wall organization"/>
    <property type="evidence" value="ECO:0007669"/>
    <property type="project" value="UniProtKB-KW"/>
</dbReference>
<evidence type="ECO:0000256" key="1">
    <source>
        <dbReference type="ARBA" id="ARBA00004191"/>
    </source>
</evidence>
<keyword evidence="10" id="KW-0961">Cell wall biogenesis/degradation</keyword>
<dbReference type="SMART" id="SM00710">
    <property type="entry name" value="PbH1"/>
    <property type="match status" value="4"/>
</dbReference>
<name>A0ABD2Z0P2_9GENT</name>
<feature type="region of interest" description="Disordered" evidence="14">
    <location>
        <begin position="31"/>
        <end position="115"/>
    </location>
</feature>
<dbReference type="Pfam" id="PF00295">
    <property type="entry name" value="Glyco_hydro_28"/>
    <property type="match status" value="1"/>
</dbReference>
<keyword evidence="4" id="KW-0134">Cell wall</keyword>
<evidence type="ECO:0000256" key="10">
    <source>
        <dbReference type="ARBA" id="ARBA00023316"/>
    </source>
</evidence>
<evidence type="ECO:0000256" key="9">
    <source>
        <dbReference type="ARBA" id="ARBA00023295"/>
    </source>
</evidence>
<feature type="compositionally biased region" description="Polar residues" evidence="14">
    <location>
        <begin position="48"/>
        <end position="73"/>
    </location>
</feature>
<keyword evidence="9 13" id="KW-0326">Glycosidase</keyword>
<protein>
    <recommendedName>
        <fullName evidence="3">endo-polygalacturonase</fullName>
        <ecNumber evidence="3">3.2.1.15</ecNumber>
    </recommendedName>
</protein>
<gene>
    <name evidence="15" type="ORF">ACH5RR_024587</name>
</gene>
<evidence type="ECO:0000256" key="7">
    <source>
        <dbReference type="ARBA" id="ARBA00022737"/>
    </source>
</evidence>
<comment type="similarity">
    <text evidence="2 13">Belongs to the glycosyl hydrolase 28 family.</text>
</comment>
<comment type="caution">
    <text evidence="15">The sequence shown here is derived from an EMBL/GenBank/DDBJ whole genome shotgun (WGS) entry which is preliminary data.</text>
</comment>
<sequence length="573" mass="61738">MAGLQRSAVSFRRQGSSGLVWDDKLIANELNQQQQQPIVINQREDPTGTGTDNTKSPSPQHEINSTSIIQAQENKQEDVAARVSPRTVGSMERSRSNGGGRGYRTGRVSPAIEPPSPKVSACGFCTCSSAFGKPHEKTKSKSQTRRRPPKPSEFDGPLIQLPVSATSEDSSLSSGSNSTINDVLHINDFGAKGNGITDDTEAFQQMWKMACSSSSATKIVVPDGKTYLVRPIDFAGPCRSNMTLRISGTIVAPSDPDVWDGLDSHKWLYFHGVKSLTVEGGGIVDGSGQEWWARSCKINETNPCRHAPTAMTFHKCRNLNVRNIKMINSQQMHMAFTACKQIAASNLRIFAPAKSPNTDGIHISASTNVEIKNSTISTGDDCISIVSNSSKIRIGGITCGPGHGISIGSLGKSKTWAQVHDVQVNGATLSNTENGVRIKTWQGGSGFASKINFQNVWMENVSNPIIIDQYYCDSSVPCPNQTLAVKIDRISFVGIKGTSATEEAVIFACSDSSPCRGLYLEDVHLVSESGEITRSFCWQSYGSSSGLVFPPSCLSCDTCIIQQKAQSSSIQSI</sequence>
<dbReference type="GO" id="GO:0004650">
    <property type="term" value="F:polygalacturonase activity"/>
    <property type="evidence" value="ECO:0007669"/>
    <property type="project" value="UniProtKB-EC"/>
</dbReference>
<evidence type="ECO:0000256" key="8">
    <source>
        <dbReference type="ARBA" id="ARBA00022801"/>
    </source>
</evidence>
<evidence type="ECO:0000256" key="2">
    <source>
        <dbReference type="ARBA" id="ARBA00008834"/>
    </source>
</evidence>
<reference evidence="15 16" key="1">
    <citation type="submission" date="2024-11" db="EMBL/GenBank/DDBJ databases">
        <title>A near-complete genome assembly of Cinchona calisaya.</title>
        <authorList>
            <person name="Lian D.C."/>
            <person name="Zhao X.W."/>
            <person name="Wei L."/>
        </authorList>
    </citation>
    <scope>NUCLEOTIDE SEQUENCE [LARGE SCALE GENOMIC DNA]</scope>
    <source>
        <tissue evidence="15">Nenye</tissue>
    </source>
</reference>
<evidence type="ECO:0000256" key="5">
    <source>
        <dbReference type="ARBA" id="ARBA00022525"/>
    </source>
</evidence>
<keyword evidence="16" id="KW-1185">Reference proteome</keyword>
<dbReference type="EC" id="3.2.1.15" evidence="3"/>
<keyword evidence="6" id="KW-0732">Signal</keyword>
<dbReference type="AlphaFoldDB" id="A0ABD2Z0P2"/>
<feature type="active site" evidence="12">
    <location>
        <position position="403"/>
    </location>
</feature>
<dbReference type="InterPro" id="IPR012334">
    <property type="entry name" value="Pectin_lyas_fold"/>
</dbReference>
<dbReference type="PANTHER" id="PTHR31375">
    <property type="match status" value="1"/>
</dbReference>
<feature type="compositionally biased region" description="Basic residues" evidence="14">
    <location>
        <begin position="140"/>
        <end position="149"/>
    </location>
</feature>